<reference evidence="2 3" key="1">
    <citation type="submission" date="2019-05" db="EMBL/GenBank/DDBJ databases">
        <title>Another draft genome of Portunus trituberculatus and its Hox gene families provides insights of decapod evolution.</title>
        <authorList>
            <person name="Jeong J.-H."/>
            <person name="Song I."/>
            <person name="Kim S."/>
            <person name="Choi T."/>
            <person name="Kim D."/>
            <person name="Ryu S."/>
            <person name="Kim W."/>
        </authorList>
    </citation>
    <scope>NUCLEOTIDE SEQUENCE [LARGE SCALE GENOMIC DNA]</scope>
    <source>
        <tissue evidence="2">Muscle</tissue>
    </source>
</reference>
<feature type="chain" id="PRO_5022697137" evidence="1">
    <location>
        <begin position="30"/>
        <end position="165"/>
    </location>
</feature>
<dbReference type="AlphaFoldDB" id="A0A5B7K141"/>
<evidence type="ECO:0000313" key="3">
    <source>
        <dbReference type="Proteomes" id="UP000324222"/>
    </source>
</evidence>
<proteinExistence type="predicted"/>
<feature type="signal peptide" evidence="1">
    <location>
        <begin position="1"/>
        <end position="29"/>
    </location>
</feature>
<dbReference type="Proteomes" id="UP000324222">
    <property type="component" value="Unassembled WGS sequence"/>
</dbReference>
<keyword evidence="1" id="KW-0732">Signal</keyword>
<sequence>MKSLRHQPSLPRQLLHLSFWTLRLSLCLPAALHPTTHTTHTCLHPSLCLTQLSLDNEPSLLPQSPHRRDSWVPLAKAFGKLRINSRSMAANFKSYLSQRSSSQAEASEVEATGKTNGFSCVTSVPAAAPWRPIHKSVSSGASLSPFSQVAQDYSECVCVWWEGRG</sequence>
<gene>
    <name evidence="2" type="ORF">E2C01_093690</name>
</gene>
<organism evidence="2 3">
    <name type="scientific">Portunus trituberculatus</name>
    <name type="common">Swimming crab</name>
    <name type="synonym">Neptunus trituberculatus</name>
    <dbReference type="NCBI Taxonomy" id="210409"/>
    <lineage>
        <taxon>Eukaryota</taxon>
        <taxon>Metazoa</taxon>
        <taxon>Ecdysozoa</taxon>
        <taxon>Arthropoda</taxon>
        <taxon>Crustacea</taxon>
        <taxon>Multicrustacea</taxon>
        <taxon>Malacostraca</taxon>
        <taxon>Eumalacostraca</taxon>
        <taxon>Eucarida</taxon>
        <taxon>Decapoda</taxon>
        <taxon>Pleocyemata</taxon>
        <taxon>Brachyura</taxon>
        <taxon>Eubrachyura</taxon>
        <taxon>Portunoidea</taxon>
        <taxon>Portunidae</taxon>
        <taxon>Portuninae</taxon>
        <taxon>Portunus</taxon>
    </lineage>
</organism>
<protein>
    <submittedName>
        <fullName evidence="2">Uncharacterized protein</fullName>
    </submittedName>
</protein>
<accession>A0A5B7K141</accession>
<evidence type="ECO:0000313" key="2">
    <source>
        <dbReference type="EMBL" id="MPC98324.1"/>
    </source>
</evidence>
<comment type="caution">
    <text evidence="2">The sequence shown here is derived from an EMBL/GenBank/DDBJ whole genome shotgun (WGS) entry which is preliminary data.</text>
</comment>
<dbReference type="OrthoDB" id="8609993at2759"/>
<name>A0A5B7K141_PORTR</name>
<evidence type="ECO:0000256" key="1">
    <source>
        <dbReference type="SAM" id="SignalP"/>
    </source>
</evidence>
<keyword evidence="3" id="KW-1185">Reference proteome</keyword>
<dbReference type="EMBL" id="VSRR010113600">
    <property type="protein sequence ID" value="MPC98324.1"/>
    <property type="molecule type" value="Genomic_DNA"/>
</dbReference>